<dbReference type="RefSeq" id="WP_253671912.1">
    <property type="nucleotide sequence ID" value="NZ_JAMTCP010000035.1"/>
</dbReference>
<feature type="transmembrane region" description="Helical" evidence="1">
    <location>
        <begin position="42"/>
        <end position="64"/>
    </location>
</feature>
<gene>
    <name evidence="2" type="ORF">LX15_004794</name>
</gene>
<dbReference type="EMBL" id="JAMTCP010000035">
    <property type="protein sequence ID" value="MCP2261074.1"/>
    <property type="molecule type" value="Genomic_DNA"/>
</dbReference>
<keyword evidence="3" id="KW-1185">Reference proteome</keyword>
<comment type="caution">
    <text evidence="2">The sequence shown here is derived from an EMBL/GenBank/DDBJ whole genome shotgun (WGS) entry which is preliminary data.</text>
</comment>
<protein>
    <submittedName>
        <fullName evidence="2">Phage terminase, large subunit, PBSX family</fullName>
    </submittedName>
</protein>
<keyword evidence="1" id="KW-0812">Transmembrane</keyword>
<keyword evidence="1" id="KW-1133">Transmembrane helix</keyword>
<dbReference type="Gene3D" id="3.30.420.280">
    <property type="match status" value="1"/>
</dbReference>
<proteinExistence type="predicted"/>
<organism evidence="2 3">
    <name type="scientific">Streptoalloteichus tenebrarius (strain ATCC 17920 / DSM 40477 / JCM 4838 / CBS 697.72 / NBRC 16177 / NCIMB 11028 / NRRL B-12390 / A12253. 1 / ISP 5477)</name>
    <name type="common">Streptomyces tenebrarius</name>
    <dbReference type="NCBI Taxonomy" id="1933"/>
    <lineage>
        <taxon>Bacteria</taxon>
        <taxon>Bacillati</taxon>
        <taxon>Actinomycetota</taxon>
        <taxon>Actinomycetes</taxon>
        <taxon>Pseudonocardiales</taxon>
        <taxon>Pseudonocardiaceae</taxon>
        <taxon>Streptoalloteichus</taxon>
    </lineage>
</organism>
<accession>A0ABT1HZW3</accession>
<evidence type="ECO:0000313" key="2">
    <source>
        <dbReference type="EMBL" id="MCP2261074.1"/>
    </source>
</evidence>
<dbReference type="Proteomes" id="UP001205311">
    <property type="component" value="Unassembled WGS sequence"/>
</dbReference>
<dbReference type="Pfam" id="PF03237">
    <property type="entry name" value="Terminase_6N"/>
    <property type="match status" value="1"/>
</dbReference>
<dbReference type="Gene3D" id="3.40.50.300">
    <property type="entry name" value="P-loop containing nucleotide triphosphate hydrolases"/>
    <property type="match status" value="1"/>
</dbReference>
<name>A0ABT1HZW3_STRSD</name>
<keyword evidence="1" id="KW-0472">Membrane</keyword>
<evidence type="ECO:0000256" key="1">
    <source>
        <dbReference type="SAM" id="Phobius"/>
    </source>
</evidence>
<dbReference type="InterPro" id="IPR027417">
    <property type="entry name" value="P-loop_NTPase"/>
</dbReference>
<evidence type="ECO:0000313" key="3">
    <source>
        <dbReference type="Proteomes" id="UP001205311"/>
    </source>
</evidence>
<sequence>MTRLHLDRITTLLSRRQIQSIVESESSPLSLWTGAVSSGKTIASLIAFVIAVAAAPTQGLIVVVGRTLQTIERNLLSPLQSPSLFGPIAAHVHHTTGSTTATILGRTVHLVGASDARSEGRIRGATVALAYVDEATLVPQSVWMMLLSRLRVPGARLLATTNPDGPGHWLRRDFLLRAGEVGLVHWHFVLDDNPSLEKSYVDNLTAQYTGLWHRRFILGDWCLAQGAVYDCWDEEQHVVDTLPRIDRWIGAGIDYGTTNATSVLLLGAGQDHTGRRRLYLTHEWRYDSRQHVRALTDPEYSNRIRGWLDTIDRPHETTRGVQPEWIYIDPSAASLSLQLYRDGLPRVAHAINDVLPGIRTVAGLLATDRLRVHRSCRGWIDEVASYSWDDDAAQRGEDRPVKAEDHSLDAGRYVIHSTESLWRPQLAA</sequence>
<reference evidence="2 3" key="1">
    <citation type="submission" date="2022-06" db="EMBL/GenBank/DDBJ databases">
        <title>Genomic Encyclopedia of Archaeal and Bacterial Type Strains, Phase II (KMG-II): from individual species to whole genera.</title>
        <authorList>
            <person name="Goeker M."/>
        </authorList>
    </citation>
    <scope>NUCLEOTIDE SEQUENCE [LARGE SCALE GENOMIC DNA]</scope>
    <source>
        <strain evidence="2 3">DSM 40477</strain>
    </source>
</reference>